<accession>A0ABQ7AQ60</accession>
<keyword evidence="3" id="KW-1185">Reference proteome</keyword>
<proteinExistence type="predicted"/>
<protein>
    <recommendedName>
        <fullName evidence="1">RNase H type-1 domain-containing protein</fullName>
    </recommendedName>
</protein>
<reference evidence="2 3" key="1">
    <citation type="journal article" date="2020" name="BMC Genomics">
        <title>Intraspecific diversification of the crop wild relative Brassica cretica Lam. using demographic model selection.</title>
        <authorList>
            <person name="Kioukis A."/>
            <person name="Michalopoulou V.A."/>
            <person name="Briers L."/>
            <person name="Pirintsos S."/>
            <person name="Studholme D.J."/>
            <person name="Pavlidis P."/>
            <person name="Sarris P.F."/>
        </authorList>
    </citation>
    <scope>NUCLEOTIDE SEQUENCE [LARGE SCALE GENOMIC DNA]</scope>
    <source>
        <strain evidence="3">cv. PFS-1207/04</strain>
    </source>
</reference>
<evidence type="ECO:0000313" key="2">
    <source>
        <dbReference type="EMBL" id="KAF3516039.1"/>
    </source>
</evidence>
<dbReference type="Proteomes" id="UP000266723">
    <property type="component" value="Unassembled WGS sequence"/>
</dbReference>
<dbReference type="CDD" id="cd06222">
    <property type="entry name" value="RNase_H_like"/>
    <property type="match status" value="1"/>
</dbReference>
<feature type="domain" description="RNase H type-1" evidence="1">
    <location>
        <begin position="119"/>
        <end position="237"/>
    </location>
</feature>
<dbReference type="InterPro" id="IPR044730">
    <property type="entry name" value="RNase_H-like_dom_plant"/>
</dbReference>
<evidence type="ECO:0000259" key="1">
    <source>
        <dbReference type="Pfam" id="PF13456"/>
    </source>
</evidence>
<dbReference type="PANTHER" id="PTHR47074:SF49">
    <property type="entry name" value="POLYNUCLEOTIDYL TRANSFERASE, RIBONUCLEASE H-LIKE SUPERFAMILY PROTEIN"/>
    <property type="match status" value="1"/>
</dbReference>
<dbReference type="InterPro" id="IPR012337">
    <property type="entry name" value="RNaseH-like_sf"/>
</dbReference>
<dbReference type="Gene3D" id="3.30.420.10">
    <property type="entry name" value="Ribonuclease H-like superfamily/Ribonuclease H"/>
    <property type="match status" value="1"/>
</dbReference>
<dbReference type="SUPFAM" id="SSF53098">
    <property type="entry name" value="Ribonuclease H-like"/>
    <property type="match status" value="1"/>
</dbReference>
<dbReference type="InterPro" id="IPR002156">
    <property type="entry name" value="RNaseH_domain"/>
</dbReference>
<comment type="caution">
    <text evidence="2">The sequence shown here is derived from an EMBL/GenBank/DDBJ whole genome shotgun (WGS) entry which is preliminary data.</text>
</comment>
<dbReference type="InterPro" id="IPR052929">
    <property type="entry name" value="RNase_H-like_EbsB-rel"/>
</dbReference>
<evidence type="ECO:0000313" key="3">
    <source>
        <dbReference type="Proteomes" id="UP000266723"/>
    </source>
</evidence>
<organism evidence="2 3">
    <name type="scientific">Brassica cretica</name>
    <name type="common">Mustard</name>
    <dbReference type="NCBI Taxonomy" id="69181"/>
    <lineage>
        <taxon>Eukaryota</taxon>
        <taxon>Viridiplantae</taxon>
        <taxon>Streptophyta</taxon>
        <taxon>Embryophyta</taxon>
        <taxon>Tracheophyta</taxon>
        <taxon>Spermatophyta</taxon>
        <taxon>Magnoliopsida</taxon>
        <taxon>eudicotyledons</taxon>
        <taxon>Gunneridae</taxon>
        <taxon>Pentapetalae</taxon>
        <taxon>rosids</taxon>
        <taxon>malvids</taxon>
        <taxon>Brassicales</taxon>
        <taxon>Brassicaceae</taxon>
        <taxon>Brassiceae</taxon>
        <taxon>Brassica</taxon>
    </lineage>
</organism>
<name>A0ABQ7AQ60_BRACR</name>
<sequence length="246" mass="27086">MKATPSLQFMMVPMLIGSPMSGTSKHLKKLKRSSRNPYMKVWELAPLKSTVRTTEFTSFRSGWEVIRKLPSLPPVGLSAAISEARDWMLNQPHSSSPPPKPLIRIEPIPRRSGSLSGFTDAAWNNTTGAAGLSWIADDLVSHSQHSATAYHVSSPLMAEALAVRSAINFALARGVEAISIFSDSQTLIKIINRQEMKTEIFGILHDIYHSALSFKSVKFSFIPRLANNNADSVANQALWAFKTPLV</sequence>
<gene>
    <name evidence="2" type="ORF">DY000_02063365</name>
</gene>
<dbReference type="InterPro" id="IPR036397">
    <property type="entry name" value="RNaseH_sf"/>
</dbReference>
<dbReference type="PANTHER" id="PTHR47074">
    <property type="entry name" value="BNAC02G40300D PROTEIN"/>
    <property type="match status" value="1"/>
</dbReference>
<dbReference type="EMBL" id="QGKV02001556">
    <property type="protein sequence ID" value="KAF3516039.1"/>
    <property type="molecule type" value="Genomic_DNA"/>
</dbReference>
<dbReference type="Pfam" id="PF13456">
    <property type="entry name" value="RVT_3"/>
    <property type="match status" value="1"/>
</dbReference>